<dbReference type="InterPro" id="IPR050051">
    <property type="entry name" value="EccE_dom"/>
</dbReference>
<organism evidence="3 4">
    <name type="scientific">Acidiferrimicrobium australe</name>
    <dbReference type="NCBI Taxonomy" id="2664430"/>
    <lineage>
        <taxon>Bacteria</taxon>
        <taxon>Bacillati</taxon>
        <taxon>Actinomycetota</taxon>
        <taxon>Acidimicrobiia</taxon>
        <taxon>Acidimicrobiales</taxon>
        <taxon>Acidimicrobiaceae</taxon>
        <taxon>Acidiferrimicrobium</taxon>
    </lineage>
</organism>
<proteinExistence type="predicted"/>
<feature type="domain" description="Type VII secretion system protein EccE" evidence="2">
    <location>
        <begin position="227"/>
        <end position="335"/>
    </location>
</feature>
<protein>
    <recommendedName>
        <fullName evidence="2">Type VII secretion system protein EccE domain-containing protein</fullName>
    </recommendedName>
</protein>
<dbReference type="NCBIfam" id="NF042935">
    <property type="entry name" value="SCO6880_fam"/>
    <property type="match status" value="1"/>
</dbReference>
<accession>A0ABW9QVP1</accession>
<name>A0ABW9QVP1_9ACTN</name>
<evidence type="ECO:0000313" key="4">
    <source>
        <dbReference type="Proteomes" id="UP000437736"/>
    </source>
</evidence>
<keyword evidence="1" id="KW-1133">Transmembrane helix</keyword>
<dbReference type="Proteomes" id="UP000437736">
    <property type="component" value="Unassembled WGS sequence"/>
</dbReference>
<dbReference type="Pfam" id="PF11203">
    <property type="entry name" value="EccE"/>
    <property type="match status" value="1"/>
</dbReference>
<dbReference type="InterPro" id="IPR049978">
    <property type="entry name" value="SCO6880-like"/>
</dbReference>
<keyword evidence="1" id="KW-0472">Membrane</keyword>
<keyword evidence="4" id="KW-1185">Reference proteome</keyword>
<reference evidence="3 4" key="1">
    <citation type="submission" date="2019-11" db="EMBL/GenBank/DDBJ databases">
        <title>Acidiferrimicrobium australis gen. nov., sp. nov., an acidophilic and obligately heterotrophic, member of the Actinobacteria that catalyses dissimilatory oxido- reduction of iron isolated from metal-rich acidic water in Chile.</title>
        <authorList>
            <person name="Gonzalez D."/>
            <person name="Huber K."/>
            <person name="Hedrich S."/>
            <person name="Rojas-Villalobos C."/>
            <person name="Quatrini R."/>
            <person name="Dinamarca M.A."/>
            <person name="Schwarz A."/>
            <person name="Canales C."/>
            <person name="Nancucheo I."/>
        </authorList>
    </citation>
    <scope>NUCLEOTIDE SEQUENCE [LARGE SCALE GENOMIC DNA]</scope>
    <source>
        <strain evidence="3 4">USS-CCA1</strain>
    </source>
</reference>
<feature type="transmembrane region" description="Helical" evidence="1">
    <location>
        <begin position="20"/>
        <end position="41"/>
    </location>
</feature>
<evidence type="ECO:0000256" key="1">
    <source>
        <dbReference type="SAM" id="Phobius"/>
    </source>
</evidence>
<evidence type="ECO:0000259" key="2">
    <source>
        <dbReference type="Pfam" id="PF11203"/>
    </source>
</evidence>
<gene>
    <name evidence="3" type="ORF">GHK86_13635</name>
</gene>
<comment type="caution">
    <text evidence="3">The sequence shown here is derived from an EMBL/GenBank/DDBJ whole genome shotgun (WGS) entry which is preliminary data.</text>
</comment>
<dbReference type="EMBL" id="WJHE01000711">
    <property type="protein sequence ID" value="MST33753.1"/>
    <property type="molecule type" value="Genomic_DNA"/>
</dbReference>
<evidence type="ECO:0000313" key="3">
    <source>
        <dbReference type="EMBL" id="MST33753.1"/>
    </source>
</evidence>
<sequence>MTAATPEPTYRFGRRSTRGLILGFSAPRAAAVGVAVGLAVAGLFTAGAAGLAVTAAVWAPLAASAFVRIGGRPAVEWAATAGHWELRKATGQTEYRSRLPHSPRPPGTLALPGDAAPLRFHQDPASGAVMVHDPHRQTLTAAVSVTHPAFVLLDSDDRAARVARWGRVYAMLAHSGTIAALQVLEETVADPATGQTDWYATRGVHDGSWPDQQYRALLDQVRLGAGTHRSTVAVSLDLRAAGRAVKAAGGGVPGGAAVLRADMANLADALRQAGLSVGAWLDEPHLAAAIRGAYDPAATVQAGGPGAHLANAGPLAVSESWDRLRHDSGHSAVLWIAEWPRIEVAADFLHAVVFAPDIRRSLSITARPLPTGDALRQLRRDKTDAVADAAQKAKIGQLADLSDSQEYEDLLARERSVVAGHTDVEFAGFVTVTAPGLDALEAAVAAVTRAGAQAACELRPLYGRQAQGFAAAALPLARRAF</sequence>
<keyword evidence="1" id="KW-0812">Transmembrane</keyword>